<dbReference type="Pfam" id="PF05026">
    <property type="entry name" value="DCP2"/>
    <property type="match status" value="1"/>
</dbReference>
<dbReference type="PROSITE" id="PS00893">
    <property type="entry name" value="NUDIX_BOX"/>
    <property type="match status" value="1"/>
</dbReference>
<feature type="compositionally biased region" description="Pro residues" evidence="9">
    <location>
        <begin position="473"/>
        <end position="484"/>
    </location>
</feature>
<evidence type="ECO:0000256" key="6">
    <source>
        <dbReference type="ARBA" id="ARBA00022801"/>
    </source>
</evidence>
<dbReference type="SMART" id="SM01125">
    <property type="entry name" value="DCP2"/>
    <property type="match status" value="1"/>
</dbReference>
<evidence type="ECO:0000259" key="10">
    <source>
        <dbReference type="PROSITE" id="PS51462"/>
    </source>
</evidence>
<dbReference type="CDD" id="cd03672">
    <property type="entry name" value="NUDIX_Dcp2p_Nudt20"/>
    <property type="match status" value="1"/>
</dbReference>
<evidence type="ECO:0000256" key="9">
    <source>
        <dbReference type="SAM" id="MobiDB-lite"/>
    </source>
</evidence>
<keyword evidence="8" id="KW-0464">Manganese</keyword>
<evidence type="ECO:0000256" key="1">
    <source>
        <dbReference type="ARBA" id="ARBA00001936"/>
    </source>
</evidence>
<dbReference type="STRING" id="426418.B2W7Z8"/>
<feature type="compositionally biased region" description="Polar residues" evidence="9">
    <location>
        <begin position="583"/>
        <end position="596"/>
    </location>
</feature>
<evidence type="ECO:0000256" key="3">
    <source>
        <dbReference type="ARBA" id="ARBA00005279"/>
    </source>
</evidence>
<dbReference type="InterPro" id="IPR007722">
    <property type="entry name" value="DCP2_BoxA"/>
</dbReference>
<evidence type="ECO:0000256" key="4">
    <source>
        <dbReference type="ARBA" id="ARBA00022490"/>
    </source>
</evidence>
<gene>
    <name evidence="11" type="ORF">PTRG_05936</name>
</gene>
<name>B2W7Z8_PYRTR</name>
<evidence type="ECO:0000313" key="11">
    <source>
        <dbReference type="EMBL" id="EDU48856.1"/>
    </source>
</evidence>
<dbReference type="PROSITE" id="PS51462">
    <property type="entry name" value="NUDIX"/>
    <property type="match status" value="1"/>
</dbReference>
<dbReference type="InterPro" id="IPR044099">
    <property type="entry name" value="Dcp2_NUDIX"/>
</dbReference>
<dbReference type="eggNOG" id="KOG2937">
    <property type="taxonomic scope" value="Eukaryota"/>
</dbReference>
<dbReference type="Gene3D" id="3.90.79.10">
    <property type="entry name" value="Nucleoside Triphosphate Pyrophosphohydrolase"/>
    <property type="match status" value="1"/>
</dbReference>
<dbReference type="AlphaFoldDB" id="B2W7Z8"/>
<evidence type="ECO:0000256" key="7">
    <source>
        <dbReference type="ARBA" id="ARBA00022884"/>
    </source>
</evidence>
<dbReference type="HOGENOM" id="CLU_008108_4_0_1"/>
<dbReference type="SMR" id="B2W7Z8"/>
<dbReference type="InParanoid" id="B2W7Z8"/>
<evidence type="ECO:0000313" key="12">
    <source>
        <dbReference type="Proteomes" id="UP000001471"/>
    </source>
</evidence>
<dbReference type="InterPro" id="IPR000086">
    <property type="entry name" value="NUDIX_hydrolase_dom"/>
</dbReference>
<dbReference type="PANTHER" id="PTHR23114">
    <property type="entry name" value="M7GPPPN-MRNA HYDROLASE"/>
    <property type="match status" value="1"/>
</dbReference>
<keyword evidence="6" id="KW-0378">Hydrolase</keyword>
<dbReference type="EMBL" id="DS231619">
    <property type="protein sequence ID" value="EDU48856.1"/>
    <property type="molecule type" value="Genomic_DNA"/>
</dbReference>
<keyword evidence="7" id="KW-0694">RNA-binding</keyword>
<dbReference type="OMA" id="DMKYIEV"/>
<dbReference type="InterPro" id="IPR020084">
    <property type="entry name" value="NUDIX_hydrolase_CS"/>
</dbReference>
<dbReference type="FunFam" id="1.10.10.1050:FF:000003">
    <property type="entry name" value="Decapping enzyme Dcp2, putative"/>
    <property type="match status" value="1"/>
</dbReference>
<dbReference type="GO" id="GO:0000184">
    <property type="term" value="P:nuclear-transcribed mRNA catabolic process, nonsense-mediated decay"/>
    <property type="evidence" value="ECO:0007669"/>
    <property type="project" value="InterPro"/>
</dbReference>
<dbReference type="FunFam" id="3.90.79.10:FF:000003">
    <property type="entry name" value="M7GpppN-mRNA hydrolase isoform 2"/>
    <property type="match status" value="1"/>
</dbReference>
<accession>B2W7Z8</accession>
<comment type="cofactor">
    <cofactor evidence="1">
        <name>Mn(2+)</name>
        <dbReference type="ChEBI" id="CHEBI:29035"/>
    </cofactor>
</comment>
<dbReference type="Pfam" id="PF00293">
    <property type="entry name" value="NUDIX"/>
    <property type="match status" value="1"/>
</dbReference>
<feature type="region of interest" description="Disordered" evidence="9">
    <location>
        <begin position="313"/>
        <end position="339"/>
    </location>
</feature>
<keyword evidence="5" id="KW-0479">Metal-binding</keyword>
<dbReference type="InterPro" id="IPR015797">
    <property type="entry name" value="NUDIX_hydrolase-like_dom_sf"/>
</dbReference>
<feature type="region of interest" description="Disordered" evidence="9">
    <location>
        <begin position="452"/>
        <end position="496"/>
    </location>
</feature>
<dbReference type="SUPFAM" id="SSF140586">
    <property type="entry name" value="Dcp2 domain-like"/>
    <property type="match status" value="1"/>
</dbReference>
<dbReference type="GO" id="GO:0030145">
    <property type="term" value="F:manganese ion binding"/>
    <property type="evidence" value="ECO:0007669"/>
    <property type="project" value="InterPro"/>
</dbReference>
<organism evidence="11 12">
    <name type="scientific">Pyrenophora tritici-repentis (strain Pt-1C-BFP)</name>
    <name type="common">Wheat tan spot fungus</name>
    <name type="synonym">Drechslera tritici-repentis</name>
    <dbReference type="NCBI Taxonomy" id="426418"/>
    <lineage>
        <taxon>Eukaryota</taxon>
        <taxon>Fungi</taxon>
        <taxon>Dikarya</taxon>
        <taxon>Ascomycota</taxon>
        <taxon>Pezizomycotina</taxon>
        <taxon>Dothideomycetes</taxon>
        <taxon>Pleosporomycetidae</taxon>
        <taxon>Pleosporales</taxon>
        <taxon>Pleosporineae</taxon>
        <taxon>Pleosporaceae</taxon>
        <taxon>Pyrenophora</taxon>
    </lineage>
</organism>
<dbReference type="Gene3D" id="1.10.10.1050">
    <property type="entry name" value="Dcp2, box A domain"/>
    <property type="match status" value="1"/>
</dbReference>
<feature type="region of interest" description="Disordered" evidence="9">
    <location>
        <begin position="644"/>
        <end position="819"/>
    </location>
</feature>
<evidence type="ECO:0000256" key="5">
    <source>
        <dbReference type="ARBA" id="ARBA00022723"/>
    </source>
</evidence>
<dbReference type="GO" id="GO:0000290">
    <property type="term" value="P:deadenylation-dependent decapping of nuclear-transcribed mRNA"/>
    <property type="evidence" value="ECO:0007669"/>
    <property type="project" value="InterPro"/>
</dbReference>
<dbReference type="GO" id="GO:0003723">
    <property type="term" value="F:RNA binding"/>
    <property type="evidence" value="ECO:0007669"/>
    <property type="project" value="UniProtKB-KW"/>
</dbReference>
<proteinExistence type="inferred from homology"/>
<feature type="compositionally biased region" description="Pro residues" evidence="9">
    <location>
        <begin position="732"/>
        <end position="754"/>
    </location>
</feature>
<evidence type="ECO:0000256" key="2">
    <source>
        <dbReference type="ARBA" id="ARBA00004496"/>
    </source>
</evidence>
<sequence>MSYSNRSLVDWLDDLCVRFIVNLPQEELQSVERICFQIEEAQWFYEDFIRPIDPNNLPSMHLRKFSQLMFQHCPLFSEYSAELHQQAYEQFLAYKTRVPVRGAIMLNEEMTHAVLVKGWKKGAKWSFPRGKINKEEADLDCAVREVWEETGYDLRQANLVEPDEHMKKITVTMREQSMMLYVFRGVPMNTEFEPQTRKEISKIDWYKLTDLPMLRRKNQAQQQYQGNGQDLIKESSFYMVAPFLGPLKQWIKQQNKLGRQRARNSANMAPAPVVATDDEDFQQGIYEASANEAEPVADTQPTDNFAEMVARLGRGQPPSNNLPELSEDRREQPQQSEDPAEALKRLLSVGVQTPPVEAPSHPAPGPPQPNSLLALFKQGNTEPGAQQPRTPFDQMMPPPMQPSSPHAPNLNQHAMGLLNSFKTNTQQPAVAQSPHPSIAAPLHRSLQTTPKIEHPLPQHRPHGLVSPQGQFAPSPPQYQSPPVGPSFVPEQPKPRNLHQDSLLSLFRATPPLASPEVAPAELSALPKTPGYPSAHPTANSSKPPNNALLGTSATMPTRTKITSATVSGPVNAPDFETMKKNKQPTSGSSRGPSPATNMPFMPQQILKRAPQASPQSMVKVPPPSQQAVEVLGSPQAAFKPQILKRPQQQQNKAHVPPNGKNMIDHAPATKPTPHAQGLLDMFKGPSPQPPPAQLAMAPSRSPVPPASSMDRRDSVPSDQKNALLSLFGSKPSPSPQPQMHSPIPPARSPFPPTPKKTMSGVVSPVSPLPANGSAGATSPEGMANRSRISSIGDGSGMPSIVIPKAPTSHPADSGVNVGQDNGVSLVGLGSQSKTASATEGKSPVDKSFLLGFLEDVARRGR</sequence>
<dbReference type="InterPro" id="IPR036189">
    <property type="entry name" value="DCP2_BoxA_sf"/>
</dbReference>
<feature type="compositionally biased region" description="Polar residues" evidence="9">
    <location>
        <begin position="536"/>
        <end position="568"/>
    </location>
</feature>
<keyword evidence="4" id="KW-0963">Cytoplasm</keyword>
<protein>
    <submittedName>
        <fullName evidence="11">mRNA-decapping enzyme 2</fullName>
    </submittedName>
</protein>
<dbReference type="GO" id="GO:0000932">
    <property type="term" value="C:P-body"/>
    <property type="evidence" value="ECO:0007669"/>
    <property type="project" value="TreeGrafter"/>
</dbReference>
<comment type="subcellular location">
    <subcellularLocation>
        <location evidence="2">Cytoplasm</location>
    </subcellularLocation>
</comment>
<comment type="similarity">
    <text evidence="3">Belongs to the Nudix hydrolase family. DCP2 subfamily.</text>
</comment>
<feature type="region of interest" description="Disordered" evidence="9">
    <location>
        <begin position="523"/>
        <end position="598"/>
    </location>
</feature>
<evidence type="ECO:0000256" key="8">
    <source>
        <dbReference type="ARBA" id="ARBA00023211"/>
    </source>
</evidence>
<feature type="domain" description="Nudix hydrolase" evidence="10">
    <location>
        <begin position="96"/>
        <end position="229"/>
    </location>
</feature>
<reference evidence="12" key="1">
    <citation type="journal article" date="2013" name="G3 (Bethesda)">
        <title>Comparative genomics of a plant-pathogenic fungus, Pyrenophora tritici-repentis, reveals transduplication and the impact of repeat elements on pathogenicity and population divergence.</title>
        <authorList>
            <person name="Manning V.A."/>
            <person name="Pandelova I."/>
            <person name="Dhillon B."/>
            <person name="Wilhelm L.J."/>
            <person name="Goodwin S.B."/>
            <person name="Berlin A.M."/>
            <person name="Figueroa M."/>
            <person name="Freitag M."/>
            <person name="Hane J.K."/>
            <person name="Henrissat B."/>
            <person name="Holman W.H."/>
            <person name="Kodira C.D."/>
            <person name="Martin J."/>
            <person name="Oliver R.P."/>
            <person name="Robbertse B."/>
            <person name="Schackwitz W."/>
            <person name="Schwartz D.C."/>
            <person name="Spatafora J.W."/>
            <person name="Turgeon B.G."/>
            <person name="Yandava C."/>
            <person name="Young S."/>
            <person name="Zhou S."/>
            <person name="Zeng Q."/>
            <person name="Grigoriev I.V."/>
            <person name="Ma L.-J."/>
            <person name="Ciuffetti L.M."/>
        </authorList>
    </citation>
    <scope>NUCLEOTIDE SEQUENCE [LARGE SCALE GENOMIC DNA]</scope>
    <source>
        <strain evidence="12">Pt-1C-BFP</strain>
    </source>
</reference>
<dbReference type="GO" id="GO:0140933">
    <property type="term" value="F:5'-(N(7)-methylguanosine 5'-triphospho)-[mRNA] hydrolase activity"/>
    <property type="evidence" value="ECO:0007669"/>
    <property type="project" value="InterPro"/>
</dbReference>
<dbReference type="OrthoDB" id="18996at2759"/>
<dbReference type="Proteomes" id="UP000001471">
    <property type="component" value="Unassembled WGS sequence"/>
</dbReference>
<dbReference type="SUPFAM" id="SSF55811">
    <property type="entry name" value="Nudix"/>
    <property type="match status" value="1"/>
</dbReference>
<dbReference type="PANTHER" id="PTHR23114:SF17">
    <property type="entry name" value="M7GPPPN-MRNA HYDROLASE"/>
    <property type="match status" value="1"/>
</dbReference>
<feature type="region of interest" description="Disordered" evidence="9">
    <location>
        <begin position="353"/>
        <end position="374"/>
    </location>
</feature>